<dbReference type="AlphaFoldDB" id="A0A5C6LMP4"/>
<dbReference type="RefSeq" id="WP_146307746.1">
    <property type="nucleotide sequence ID" value="NZ_VOHS01000045.1"/>
</dbReference>
<dbReference type="OrthoDB" id="674225at2"/>
<proteinExistence type="predicted"/>
<protein>
    <submittedName>
        <fullName evidence="1">Uncharacterized protein</fullName>
    </submittedName>
</protein>
<reference evidence="1 2" key="1">
    <citation type="submission" date="2019-08" db="EMBL/GenBank/DDBJ databases">
        <title>Whole genome sequencing of chitin degrading bacteria Chitinophaga pinensis YS16.</title>
        <authorList>
            <person name="Singh R.P."/>
            <person name="Manchanda G."/>
            <person name="Maurya I.K."/>
            <person name="Joshi N.K."/>
            <person name="Srivastava A.K."/>
        </authorList>
    </citation>
    <scope>NUCLEOTIDE SEQUENCE [LARGE SCALE GENOMIC DNA]</scope>
    <source>
        <strain evidence="1 2">YS-16</strain>
    </source>
</reference>
<dbReference type="EMBL" id="VOHS01000045">
    <property type="protein sequence ID" value="TWV94688.1"/>
    <property type="molecule type" value="Genomic_DNA"/>
</dbReference>
<dbReference type="Proteomes" id="UP000318815">
    <property type="component" value="Unassembled WGS sequence"/>
</dbReference>
<comment type="caution">
    <text evidence="1">The sequence shown here is derived from an EMBL/GenBank/DDBJ whole genome shotgun (WGS) entry which is preliminary data.</text>
</comment>
<name>A0A5C6LMP4_9BACT</name>
<evidence type="ECO:0000313" key="2">
    <source>
        <dbReference type="Proteomes" id="UP000318815"/>
    </source>
</evidence>
<keyword evidence="2" id="KW-1185">Reference proteome</keyword>
<accession>A0A5C6LMP4</accession>
<organism evidence="1 2">
    <name type="scientific">Chitinophaga pinensis</name>
    <dbReference type="NCBI Taxonomy" id="79329"/>
    <lineage>
        <taxon>Bacteria</taxon>
        <taxon>Pseudomonadati</taxon>
        <taxon>Bacteroidota</taxon>
        <taxon>Chitinophagia</taxon>
        <taxon>Chitinophagales</taxon>
        <taxon>Chitinophagaceae</taxon>
        <taxon>Chitinophaga</taxon>
    </lineage>
</organism>
<sequence>MAKSDKSIHNICLASIKRYTGNLTKQKCSRVGFILITMLNKKMSAYNLLISEVSCLNCYRQYPGRIQFKFGSTAYLQYHIGDKIQWGVNDTGTSGLNKVKVYGIVETDKCPLCNSNNIVEDFDIFINNDIILNVKEMENVECYLKEGNSEYVVLER</sequence>
<gene>
    <name evidence="1" type="ORF">FEF09_25585</name>
</gene>
<evidence type="ECO:0000313" key="1">
    <source>
        <dbReference type="EMBL" id="TWV94688.1"/>
    </source>
</evidence>